<evidence type="ECO:0000256" key="3">
    <source>
        <dbReference type="SAM" id="MobiDB-lite"/>
    </source>
</evidence>
<keyword evidence="2" id="KW-0964">Secreted</keyword>
<dbReference type="SUPFAM" id="SSF51120">
    <property type="entry name" value="beta-Roll"/>
    <property type="match status" value="2"/>
</dbReference>
<feature type="compositionally biased region" description="Basic and acidic residues" evidence="3">
    <location>
        <begin position="159"/>
        <end position="168"/>
    </location>
</feature>
<protein>
    <recommendedName>
        <fullName evidence="6">Calcium-binding protein</fullName>
    </recommendedName>
</protein>
<evidence type="ECO:0008006" key="6">
    <source>
        <dbReference type="Google" id="ProtNLM"/>
    </source>
</evidence>
<feature type="compositionally biased region" description="Low complexity" evidence="3">
    <location>
        <begin position="421"/>
        <end position="434"/>
    </location>
</feature>
<dbReference type="GO" id="GO:0005576">
    <property type="term" value="C:extracellular region"/>
    <property type="evidence" value="ECO:0007669"/>
    <property type="project" value="UniProtKB-SubCell"/>
</dbReference>
<organism evidence="4 5">
    <name type="scientific">Magnetovibrio blakemorei</name>
    <dbReference type="NCBI Taxonomy" id="28181"/>
    <lineage>
        <taxon>Bacteria</taxon>
        <taxon>Pseudomonadati</taxon>
        <taxon>Pseudomonadota</taxon>
        <taxon>Alphaproteobacteria</taxon>
        <taxon>Rhodospirillales</taxon>
        <taxon>Magnetovibrionaceae</taxon>
        <taxon>Magnetovibrio</taxon>
    </lineage>
</organism>
<accession>A0A1E5Q980</accession>
<dbReference type="Pfam" id="PF00353">
    <property type="entry name" value="HemolysinCabind"/>
    <property type="match status" value="6"/>
</dbReference>
<proteinExistence type="predicted"/>
<dbReference type="InterPro" id="IPR001343">
    <property type="entry name" value="Hemolysn_Ca-bd"/>
</dbReference>
<dbReference type="InterPro" id="IPR050557">
    <property type="entry name" value="RTX_toxin/Mannuronan_C5-epim"/>
</dbReference>
<name>A0A1E5Q980_9PROT</name>
<dbReference type="PANTHER" id="PTHR38340">
    <property type="entry name" value="S-LAYER PROTEIN"/>
    <property type="match status" value="1"/>
</dbReference>
<evidence type="ECO:0000256" key="2">
    <source>
        <dbReference type="ARBA" id="ARBA00022525"/>
    </source>
</evidence>
<sequence>MAAIFACPVLGRRVRLFVKEMIMTSAIESNLNASAHANQHTHKRDNSENSADMFSRYLDRFRRFGSETKIDGGAGDDTIDASGFLVKIDGGSGDDTITASGFDVDIQGGSGDDVIQAHSNFGIRRGLHLRQYDHGYGHAHAHAHNPSHGDSNSNGNSGSDRHGDRDHRPYFHGYPVLLHIGHIDGGEGNDQIDAHGLMTVDGGEGDDVINGHGGLVGVDGGSGNDIINTGGGSVRAMGGAGDDVISTGDSPININAFINGGAGNDTLNVTGKTMRVMGGTGDDVLNLKNLGGFDVYNGLPFHKLDSGASQVEGGIGDDIINFNNAWAHVTYHKGDGHDVMAGADERSTLSLGEGLTFDATEFSLVGDDLVISFPADNGSITFKNYSTSGLPMIEYADGRMLDASTTIAYAGGNPDAYNTDAQSANAEEAESSGAVDAAGEESEKGEKSEKGDNSGKGSKSKGHEGEDD</sequence>
<reference evidence="5" key="1">
    <citation type="submission" date="2016-07" db="EMBL/GenBank/DDBJ databases">
        <authorList>
            <person name="Florea S."/>
            <person name="Webb J.S."/>
            <person name="Jaromczyk J."/>
            <person name="Schardl C.L."/>
        </authorList>
    </citation>
    <scope>NUCLEOTIDE SEQUENCE [LARGE SCALE GENOMIC DNA]</scope>
    <source>
        <strain evidence="5">MV-1</strain>
    </source>
</reference>
<dbReference type="Proteomes" id="UP000095347">
    <property type="component" value="Unassembled WGS sequence"/>
</dbReference>
<dbReference type="InterPro" id="IPR011049">
    <property type="entry name" value="Serralysin-like_metalloprot_C"/>
</dbReference>
<dbReference type="STRING" id="28181.BEN30_07290"/>
<dbReference type="EMBL" id="MCGG01000017">
    <property type="protein sequence ID" value="OEJ68059.1"/>
    <property type="molecule type" value="Genomic_DNA"/>
</dbReference>
<evidence type="ECO:0000313" key="5">
    <source>
        <dbReference type="Proteomes" id="UP000095347"/>
    </source>
</evidence>
<dbReference type="Gene3D" id="2.160.20.160">
    <property type="match status" value="2"/>
</dbReference>
<feature type="region of interest" description="Disordered" evidence="3">
    <location>
        <begin position="418"/>
        <end position="468"/>
    </location>
</feature>
<feature type="compositionally biased region" description="Basic and acidic residues" evidence="3">
    <location>
        <begin position="441"/>
        <end position="453"/>
    </location>
</feature>
<evidence type="ECO:0000313" key="4">
    <source>
        <dbReference type="EMBL" id="OEJ68059.1"/>
    </source>
</evidence>
<evidence type="ECO:0000256" key="1">
    <source>
        <dbReference type="ARBA" id="ARBA00004613"/>
    </source>
</evidence>
<feature type="compositionally biased region" description="Low complexity" evidence="3">
    <location>
        <begin position="146"/>
        <end position="158"/>
    </location>
</feature>
<dbReference type="PRINTS" id="PR00313">
    <property type="entry name" value="CABNDNGRPT"/>
</dbReference>
<keyword evidence="5" id="KW-1185">Reference proteome</keyword>
<dbReference type="PANTHER" id="PTHR38340:SF1">
    <property type="entry name" value="S-LAYER PROTEIN"/>
    <property type="match status" value="1"/>
</dbReference>
<dbReference type="AlphaFoldDB" id="A0A1E5Q980"/>
<comment type="subcellular location">
    <subcellularLocation>
        <location evidence="1">Secreted</location>
    </subcellularLocation>
</comment>
<feature type="region of interest" description="Disordered" evidence="3">
    <location>
        <begin position="138"/>
        <end position="168"/>
    </location>
</feature>
<dbReference type="GO" id="GO:0005509">
    <property type="term" value="F:calcium ion binding"/>
    <property type="evidence" value="ECO:0007669"/>
    <property type="project" value="InterPro"/>
</dbReference>
<gene>
    <name evidence="4" type="ORF">BEN30_07290</name>
</gene>
<comment type="caution">
    <text evidence="4">The sequence shown here is derived from an EMBL/GenBank/DDBJ whole genome shotgun (WGS) entry which is preliminary data.</text>
</comment>